<protein>
    <submittedName>
        <fullName evidence="9">Nucleotidyltransferase domain-containing protein</fullName>
        <ecNumber evidence="9">2.7.7.-</ecNumber>
    </submittedName>
</protein>
<dbReference type="Pfam" id="PF18765">
    <property type="entry name" value="Polbeta"/>
    <property type="match status" value="1"/>
</dbReference>
<dbReference type="CDD" id="cd05403">
    <property type="entry name" value="NT_KNTase_like"/>
    <property type="match status" value="1"/>
</dbReference>
<feature type="domain" description="Polymerase beta nucleotidyltransferase" evidence="8">
    <location>
        <begin position="9"/>
        <end position="101"/>
    </location>
</feature>
<keyword evidence="6" id="KW-0067">ATP-binding</keyword>
<dbReference type="InterPro" id="IPR043519">
    <property type="entry name" value="NT_sf"/>
</dbReference>
<evidence type="ECO:0000259" key="8">
    <source>
        <dbReference type="Pfam" id="PF18765"/>
    </source>
</evidence>
<dbReference type="PANTHER" id="PTHR33571">
    <property type="entry name" value="SSL8005 PROTEIN"/>
    <property type="match status" value="1"/>
</dbReference>
<keyword evidence="3 9" id="KW-0548">Nucleotidyltransferase</keyword>
<evidence type="ECO:0000256" key="4">
    <source>
        <dbReference type="ARBA" id="ARBA00022723"/>
    </source>
</evidence>
<keyword evidence="5" id="KW-0547">Nucleotide-binding</keyword>
<dbReference type="InterPro" id="IPR052038">
    <property type="entry name" value="Type-VII_TA_antitoxin"/>
</dbReference>
<dbReference type="GO" id="GO:0016779">
    <property type="term" value="F:nucleotidyltransferase activity"/>
    <property type="evidence" value="ECO:0007669"/>
    <property type="project" value="UniProtKB-KW"/>
</dbReference>
<dbReference type="EMBL" id="CP136051">
    <property type="protein sequence ID" value="WOK06971.1"/>
    <property type="molecule type" value="Genomic_DNA"/>
</dbReference>
<keyword evidence="4" id="KW-0479">Metal-binding</keyword>
<dbReference type="SUPFAM" id="SSF81301">
    <property type="entry name" value="Nucleotidyltransferase"/>
    <property type="match status" value="1"/>
</dbReference>
<comment type="cofactor">
    <cofactor evidence="1">
        <name>Mg(2+)</name>
        <dbReference type="ChEBI" id="CHEBI:18420"/>
    </cofactor>
</comment>
<evidence type="ECO:0000256" key="1">
    <source>
        <dbReference type="ARBA" id="ARBA00001946"/>
    </source>
</evidence>
<evidence type="ECO:0000256" key="5">
    <source>
        <dbReference type="ARBA" id="ARBA00022741"/>
    </source>
</evidence>
<accession>A0ABZ0IQX1</accession>
<evidence type="ECO:0000313" key="9">
    <source>
        <dbReference type="EMBL" id="WOK06971.1"/>
    </source>
</evidence>
<dbReference type="Gene3D" id="3.30.460.10">
    <property type="entry name" value="Beta Polymerase, domain 2"/>
    <property type="match status" value="1"/>
</dbReference>
<keyword evidence="2 9" id="KW-0808">Transferase</keyword>
<reference evidence="9 10" key="1">
    <citation type="journal article" date="2023" name="Microbiol. Resour. Announc.">
        <title>Complete Genome Sequence of Imperialibacter roseus strain P4T.</title>
        <authorList>
            <person name="Tizabi D.R."/>
            <person name="Bachvaroff T."/>
            <person name="Hill R.T."/>
        </authorList>
    </citation>
    <scope>NUCLEOTIDE SEQUENCE [LARGE SCALE GENOMIC DNA]</scope>
    <source>
        <strain evidence="9 10">P4T</strain>
    </source>
</reference>
<evidence type="ECO:0000256" key="6">
    <source>
        <dbReference type="ARBA" id="ARBA00022840"/>
    </source>
</evidence>
<dbReference type="Proteomes" id="UP001302349">
    <property type="component" value="Chromosome"/>
</dbReference>
<evidence type="ECO:0000256" key="3">
    <source>
        <dbReference type="ARBA" id="ARBA00022695"/>
    </source>
</evidence>
<evidence type="ECO:0000256" key="7">
    <source>
        <dbReference type="ARBA" id="ARBA00022842"/>
    </source>
</evidence>
<dbReference type="RefSeq" id="WP_317489662.1">
    <property type="nucleotide sequence ID" value="NZ_CP136051.1"/>
</dbReference>
<sequence length="107" mass="12181">MKIIKDHINEISTLCKKHKVIELFAFGSILSDSFDADSDVDFLVKFGDVNLADYFDNYMNLKESLESLLSRKVDLLEVQTLRNPILIKSINRTKALVYGRKGTEVAI</sequence>
<keyword evidence="10" id="KW-1185">Reference proteome</keyword>
<name>A0ABZ0IQX1_9BACT</name>
<evidence type="ECO:0000256" key="2">
    <source>
        <dbReference type="ARBA" id="ARBA00022679"/>
    </source>
</evidence>
<dbReference type="EC" id="2.7.7.-" evidence="9"/>
<evidence type="ECO:0000313" key="10">
    <source>
        <dbReference type="Proteomes" id="UP001302349"/>
    </source>
</evidence>
<keyword evidence="7" id="KW-0460">Magnesium</keyword>
<proteinExistence type="predicted"/>
<dbReference type="PANTHER" id="PTHR33571:SF12">
    <property type="entry name" value="BSL3053 PROTEIN"/>
    <property type="match status" value="1"/>
</dbReference>
<gene>
    <name evidence="9" type="ORF">RT717_28305</name>
</gene>
<dbReference type="InterPro" id="IPR041633">
    <property type="entry name" value="Polbeta"/>
</dbReference>
<organism evidence="9 10">
    <name type="scientific">Imperialibacter roseus</name>
    <dbReference type="NCBI Taxonomy" id="1324217"/>
    <lineage>
        <taxon>Bacteria</taxon>
        <taxon>Pseudomonadati</taxon>
        <taxon>Bacteroidota</taxon>
        <taxon>Cytophagia</taxon>
        <taxon>Cytophagales</taxon>
        <taxon>Flammeovirgaceae</taxon>
        <taxon>Imperialibacter</taxon>
    </lineage>
</organism>